<dbReference type="PROSITE" id="PS50089">
    <property type="entry name" value="ZF_RING_2"/>
    <property type="match status" value="1"/>
</dbReference>
<dbReference type="InterPro" id="IPR051834">
    <property type="entry name" value="RING_finger_E3_ligase"/>
</dbReference>
<gene>
    <name evidence="6" type="ORF">SORBI_3005G030266</name>
</gene>
<dbReference type="InterPro" id="IPR001841">
    <property type="entry name" value="Znf_RING"/>
</dbReference>
<dbReference type="PANTHER" id="PTHR45931">
    <property type="entry name" value="SI:CH211-59O9.10"/>
    <property type="match status" value="1"/>
</dbReference>
<evidence type="ECO:0000256" key="2">
    <source>
        <dbReference type="ARBA" id="ARBA00022771"/>
    </source>
</evidence>
<keyword evidence="3" id="KW-0862">Zinc</keyword>
<dbReference type="GO" id="GO:0061630">
    <property type="term" value="F:ubiquitin protein ligase activity"/>
    <property type="evidence" value="ECO:0000318"/>
    <property type="project" value="GO_Central"/>
</dbReference>
<dbReference type="EMBL" id="CM000764">
    <property type="protein sequence ID" value="OQU82854.1"/>
    <property type="molecule type" value="Genomic_DNA"/>
</dbReference>
<dbReference type="GO" id="GO:0016567">
    <property type="term" value="P:protein ubiquitination"/>
    <property type="evidence" value="ECO:0000318"/>
    <property type="project" value="GO_Central"/>
</dbReference>
<keyword evidence="2 4" id="KW-0863">Zinc-finger</keyword>
<dbReference type="Proteomes" id="UP000000768">
    <property type="component" value="Chromosome 5"/>
</dbReference>
<dbReference type="FunCoup" id="A0A1Z5RGI9">
    <property type="interactions" value="185"/>
</dbReference>
<keyword evidence="7" id="KW-1185">Reference proteome</keyword>
<dbReference type="AlphaFoldDB" id="A0A1Z5RGI9"/>
<proteinExistence type="predicted"/>
<dbReference type="Pfam" id="PF13639">
    <property type="entry name" value="zf-RING_2"/>
    <property type="match status" value="1"/>
</dbReference>
<protein>
    <recommendedName>
        <fullName evidence="5">RING-type domain-containing protein</fullName>
    </recommendedName>
</protein>
<reference evidence="6 7" key="1">
    <citation type="journal article" date="2009" name="Nature">
        <title>The Sorghum bicolor genome and the diversification of grasses.</title>
        <authorList>
            <person name="Paterson A.H."/>
            <person name="Bowers J.E."/>
            <person name="Bruggmann R."/>
            <person name="Dubchak I."/>
            <person name="Grimwood J."/>
            <person name="Gundlach H."/>
            <person name="Haberer G."/>
            <person name="Hellsten U."/>
            <person name="Mitros T."/>
            <person name="Poliakov A."/>
            <person name="Schmutz J."/>
            <person name="Spannagl M."/>
            <person name="Tang H."/>
            <person name="Wang X."/>
            <person name="Wicker T."/>
            <person name="Bharti A.K."/>
            <person name="Chapman J."/>
            <person name="Feltus F.A."/>
            <person name="Gowik U."/>
            <person name="Grigoriev I.V."/>
            <person name="Lyons E."/>
            <person name="Maher C.A."/>
            <person name="Martis M."/>
            <person name="Narechania A."/>
            <person name="Otillar R.P."/>
            <person name="Penning B.W."/>
            <person name="Salamov A.A."/>
            <person name="Wang Y."/>
            <person name="Zhang L."/>
            <person name="Carpita N.C."/>
            <person name="Freeling M."/>
            <person name="Gingle A.R."/>
            <person name="Hash C.T."/>
            <person name="Keller B."/>
            <person name="Klein P."/>
            <person name="Kresovich S."/>
            <person name="McCann M.C."/>
            <person name="Ming R."/>
            <person name="Peterson D.G."/>
            <person name="Mehboob-ur-Rahman"/>
            <person name="Ware D."/>
            <person name="Westhoff P."/>
            <person name="Mayer K.F."/>
            <person name="Messing J."/>
            <person name="Rokhsar D.S."/>
        </authorList>
    </citation>
    <scope>NUCLEOTIDE SEQUENCE [LARGE SCALE GENOMIC DNA]</scope>
    <source>
        <strain evidence="7">cv. BTx623</strain>
    </source>
</reference>
<dbReference type="SMART" id="SM00184">
    <property type="entry name" value="RING"/>
    <property type="match status" value="1"/>
</dbReference>
<evidence type="ECO:0000313" key="7">
    <source>
        <dbReference type="Proteomes" id="UP000000768"/>
    </source>
</evidence>
<organism evidence="6 7">
    <name type="scientific">Sorghum bicolor</name>
    <name type="common">Sorghum</name>
    <name type="synonym">Sorghum vulgare</name>
    <dbReference type="NCBI Taxonomy" id="4558"/>
    <lineage>
        <taxon>Eukaryota</taxon>
        <taxon>Viridiplantae</taxon>
        <taxon>Streptophyta</taxon>
        <taxon>Embryophyta</taxon>
        <taxon>Tracheophyta</taxon>
        <taxon>Spermatophyta</taxon>
        <taxon>Magnoliopsida</taxon>
        <taxon>Liliopsida</taxon>
        <taxon>Poales</taxon>
        <taxon>Poaceae</taxon>
        <taxon>PACMAD clade</taxon>
        <taxon>Panicoideae</taxon>
        <taxon>Andropogonodae</taxon>
        <taxon>Andropogoneae</taxon>
        <taxon>Sorghinae</taxon>
        <taxon>Sorghum</taxon>
    </lineage>
</organism>
<keyword evidence="1" id="KW-0479">Metal-binding</keyword>
<evidence type="ECO:0000259" key="5">
    <source>
        <dbReference type="PROSITE" id="PS50089"/>
    </source>
</evidence>
<reference evidence="7" key="2">
    <citation type="journal article" date="2018" name="Plant J.">
        <title>The Sorghum bicolor reference genome: improved assembly, gene annotations, a transcriptome atlas, and signatures of genome organization.</title>
        <authorList>
            <person name="McCormick R.F."/>
            <person name="Truong S.K."/>
            <person name="Sreedasyam A."/>
            <person name="Jenkins J."/>
            <person name="Shu S."/>
            <person name="Sims D."/>
            <person name="Kennedy M."/>
            <person name="Amirebrahimi M."/>
            <person name="Weers B.D."/>
            <person name="McKinley B."/>
            <person name="Mattison A."/>
            <person name="Morishige D.T."/>
            <person name="Grimwood J."/>
            <person name="Schmutz J."/>
            <person name="Mullet J.E."/>
        </authorList>
    </citation>
    <scope>NUCLEOTIDE SEQUENCE [LARGE SCALE GENOMIC DNA]</scope>
    <source>
        <strain evidence="7">cv. BTx623</strain>
    </source>
</reference>
<dbReference type="GO" id="GO:0005737">
    <property type="term" value="C:cytoplasm"/>
    <property type="evidence" value="ECO:0000318"/>
    <property type="project" value="GO_Central"/>
</dbReference>
<dbReference type="InParanoid" id="A0A1Z5RGI9"/>
<feature type="domain" description="RING-type" evidence="5">
    <location>
        <begin position="89"/>
        <end position="130"/>
    </location>
</feature>
<dbReference type="OMA" id="NRDHWEW"/>
<name>A0A1Z5RGI9_SORBI</name>
<dbReference type="STRING" id="4558.A0A1Z5RGI9"/>
<evidence type="ECO:0000256" key="3">
    <source>
        <dbReference type="ARBA" id="ARBA00022833"/>
    </source>
</evidence>
<dbReference type="SUPFAM" id="SSF57850">
    <property type="entry name" value="RING/U-box"/>
    <property type="match status" value="1"/>
</dbReference>
<evidence type="ECO:0000313" key="6">
    <source>
        <dbReference type="EMBL" id="OQU82854.1"/>
    </source>
</evidence>
<dbReference type="eggNOG" id="KOG0800">
    <property type="taxonomic scope" value="Eukaryota"/>
</dbReference>
<evidence type="ECO:0000256" key="4">
    <source>
        <dbReference type="PROSITE-ProRule" id="PRU00175"/>
    </source>
</evidence>
<dbReference type="PANTHER" id="PTHR45931:SF23">
    <property type="entry name" value="OS12G0134500 PROTEIN"/>
    <property type="match status" value="1"/>
</dbReference>
<sequence>MPHRVQLDPNVEAAELFVVLVLGPRDDGDRGDHPRHADADADADADAGAYDDDYGSFVLGAVPASSVAIACLPETTVGEGEARESGECCPVCLDAYETGDALRTMPCAHGFHERCIFKWLCASRLCPLCRFKLPPEEDTETDDDDDDQR</sequence>
<accession>A0A1Z5RGI9</accession>
<dbReference type="Gramene" id="OQU82854">
    <property type="protein sequence ID" value="OQU82854"/>
    <property type="gene ID" value="SORBI_3005G030266"/>
</dbReference>
<dbReference type="GO" id="GO:0008270">
    <property type="term" value="F:zinc ion binding"/>
    <property type="evidence" value="ECO:0007669"/>
    <property type="project" value="UniProtKB-KW"/>
</dbReference>
<dbReference type="Gene3D" id="3.30.40.10">
    <property type="entry name" value="Zinc/RING finger domain, C3HC4 (zinc finger)"/>
    <property type="match status" value="1"/>
</dbReference>
<dbReference type="InterPro" id="IPR013083">
    <property type="entry name" value="Znf_RING/FYVE/PHD"/>
</dbReference>
<evidence type="ECO:0000256" key="1">
    <source>
        <dbReference type="ARBA" id="ARBA00022723"/>
    </source>
</evidence>